<keyword evidence="3" id="KW-0732">Signal</keyword>
<dbReference type="PANTHER" id="PTHR21385:SF0">
    <property type="entry name" value="RE51073P"/>
    <property type="match status" value="1"/>
</dbReference>
<feature type="signal peptide" evidence="3">
    <location>
        <begin position="1"/>
        <end position="16"/>
    </location>
</feature>
<dbReference type="PROSITE" id="PS00028">
    <property type="entry name" value="ZINC_FINGER_C2H2_1"/>
    <property type="match status" value="1"/>
</dbReference>
<comment type="caution">
    <text evidence="5">The sequence shown here is derived from an EMBL/GenBank/DDBJ whole genome shotgun (WGS) entry which is preliminary data.</text>
</comment>
<accession>A0A8J8NP16</accession>
<organism evidence="5 6">
    <name type="scientific">Halteria grandinella</name>
    <dbReference type="NCBI Taxonomy" id="5974"/>
    <lineage>
        <taxon>Eukaryota</taxon>
        <taxon>Sar</taxon>
        <taxon>Alveolata</taxon>
        <taxon>Ciliophora</taxon>
        <taxon>Intramacronucleata</taxon>
        <taxon>Spirotrichea</taxon>
        <taxon>Stichotrichia</taxon>
        <taxon>Sporadotrichida</taxon>
        <taxon>Halteriidae</taxon>
        <taxon>Halteria</taxon>
    </lineage>
</organism>
<keyword evidence="1" id="KW-0479">Metal-binding</keyword>
<evidence type="ECO:0000259" key="4">
    <source>
        <dbReference type="PROSITE" id="PS50157"/>
    </source>
</evidence>
<feature type="chain" id="PRO_5035250240" description="C2H2-type domain-containing protein" evidence="3">
    <location>
        <begin position="17"/>
        <end position="348"/>
    </location>
</feature>
<sequence length="348" mass="41114">MKVFLLLSSLVAIVYGGEFAYDFCSFSHSAHVLDRLDQEVLPIYSRHKVSLRQACPFHQINLGLIRDQIMAFNNRKNMNKNECPRCKKSFKNSDYLEYHMKMMHFAERTVWSPHHDICLADYCDMFECKENPDKLLRHQVFMNREYNYEGKSANTRFETYGADKTDAQNISLNALQLPKRVYTRDEVPDRYHIVSQLTEEMRTRLESQCSALFLNCIDFDMSATEDAIMAYDTLFSLYCGKFQGVDLVEERINEREGQGIKSLIQEIEDWNMSPEGSFKHLKRQRTHDIWYVLRIIFGIFAVVLAALYYTGVYFTLFEEDSTRQALNRSFVKQQIERQEQQQQNRHPK</sequence>
<dbReference type="PROSITE" id="PS50157">
    <property type="entry name" value="ZINC_FINGER_C2H2_2"/>
    <property type="match status" value="1"/>
</dbReference>
<name>A0A8J8NP16_HALGN</name>
<keyword evidence="1" id="KW-0863">Zinc-finger</keyword>
<keyword evidence="2" id="KW-0472">Membrane</keyword>
<keyword evidence="2" id="KW-1133">Transmembrane helix</keyword>
<keyword evidence="1" id="KW-0862">Zinc</keyword>
<dbReference type="OrthoDB" id="10515977at2759"/>
<gene>
    <name evidence="5" type="ORF">FGO68_gene14357</name>
</gene>
<dbReference type="AlphaFoldDB" id="A0A8J8NP16"/>
<protein>
    <recommendedName>
        <fullName evidence="4">C2H2-type domain-containing protein</fullName>
    </recommendedName>
</protein>
<keyword evidence="2" id="KW-0812">Transmembrane</keyword>
<evidence type="ECO:0000256" key="1">
    <source>
        <dbReference type="PROSITE-ProRule" id="PRU00042"/>
    </source>
</evidence>
<evidence type="ECO:0000313" key="5">
    <source>
        <dbReference type="EMBL" id="TNV77636.1"/>
    </source>
</evidence>
<feature type="domain" description="C2H2-type" evidence="4">
    <location>
        <begin position="81"/>
        <end position="109"/>
    </location>
</feature>
<dbReference type="GO" id="GO:0008270">
    <property type="term" value="F:zinc ion binding"/>
    <property type="evidence" value="ECO:0007669"/>
    <property type="project" value="UniProtKB-KW"/>
</dbReference>
<dbReference type="Proteomes" id="UP000785679">
    <property type="component" value="Unassembled WGS sequence"/>
</dbReference>
<feature type="transmembrane region" description="Helical" evidence="2">
    <location>
        <begin position="289"/>
        <end position="316"/>
    </location>
</feature>
<evidence type="ECO:0000256" key="3">
    <source>
        <dbReference type="SAM" id="SignalP"/>
    </source>
</evidence>
<dbReference type="InterPro" id="IPR013087">
    <property type="entry name" value="Znf_C2H2_type"/>
</dbReference>
<keyword evidence="6" id="KW-1185">Reference proteome</keyword>
<reference evidence="5" key="1">
    <citation type="submission" date="2019-06" db="EMBL/GenBank/DDBJ databases">
        <authorList>
            <person name="Zheng W."/>
        </authorList>
    </citation>
    <scope>NUCLEOTIDE SEQUENCE</scope>
    <source>
        <strain evidence="5">QDHG01</strain>
    </source>
</reference>
<dbReference type="EMBL" id="RRYP01011585">
    <property type="protein sequence ID" value="TNV77636.1"/>
    <property type="molecule type" value="Genomic_DNA"/>
</dbReference>
<proteinExistence type="predicted"/>
<evidence type="ECO:0000256" key="2">
    <source>
        <dbReference type="SAM" id="Phobius"/>
    </source>
</evidence>
<dbReference type="PANTHER" id="PTHR21385">
    <property type="entry name" value="ZINC FINGER PROTEIN-RELATED"/>
    <property type="match status" value="1"/>
</dbReference>
<evidence type="ECO:0000313" key="6">
    <source>
        <dbReference type="Proteomes" id="UP000785679"/>
    </source>
</evidence>